<dbReference type="AlphaFoldDB" id="A0A0P9EYK2"/>
<evidence type="ECO:0000256" key="1">
    <source>
        <dbReference type="SAM" id="MobiDB-lite"/>
    </source>
</evidence>
<evidence type="ECO:0000313" key="2">
    <source>
        <dbReference type="EMBL" id="KPV72289.1"/>
    </source>
</evidence>
<feature type="compositionally biased region" description="Low complexity" evidence="1">
    <location>
        <begin position="452"/>
        <end position="464"/>
    </location>
</feature>
<feature type="compositionally biased region" description="Basic residues" evidence="1">
    <location>
        <begin position="256"/>
        <end position="275"/>
    </location>
</feature>
<name>A0A0P9EYK2_RHOGW</name>
<feature type="region of interest" description="Disordered" evidence="1">
    <location>
        <begin position="121"/>
        <end position="491"/>
    </location>
</feature>
<dbReference type="GeneID" id="28978633"/>
<proteinExistence type="predicted"/>
<feature type="compositionally biased region" description="Low complexity" evidence="1">
    <location>
        <begin position="419"/>
        <end position="429"/>
    </location>
</feature>
<gene>
    <name evidence="2" type="ORF">RHOBADRAFT_56101</name>
</gene>
<feature type="compositionally biased region" description="Polar residues" evidence="1">
    <location>
        <begin position="370"/>
        <end position="379"/>
    </location>
</feature>
<feature type="compositionally biased region" description="Low complexity" evidence="1">
    <location>
        <begin position="121"/>
        <end position="134"/>
    </location>
</feature>
<accession>A0A0P9EYK2</accession>
<keyword evidence="3" id="KW-1185">Reference proteome</keyword>
<dbReference type="EMBL" id="KQ474088">
    <property type="protein sequence ID" value="KPV72289.1"/>
    <property type="molecule type" value="Genomic_DNA"/>
</dbReference>
<feature type="compositionally biased region" description="Polar residues" evidence="1">
    <location>
        <begin position="432"/>
        <end position="445"/>
    </location>
</feature>
<evidence type="ECO:0000313" key="3">
    <source>
        <dbReference type="Proteomes" id="UP000053890"/>
    </source>
</evidence>
<dbReference type="OrthoDB" id="74813at2759"/>
<dbReference type="RefSeq" id="XP_018268338.1">
    <property type="nucleotide sequence ID" value="XM_018418185.1"/>
</dbReference>
<feature type="compositionally biased region" description="Acidic residues" evidence="1">
    <location>
        <begin position="135"/>
        <end position="154"/>
    </location>
</feature>
<feature type="compositionally biased region" description="Low complexity" evidence="1">
    <location>
        <begin position="194"/>
        <end position="233"/>
    </location>
</feature>
<feature type="compositionally biased region" description="Pro residues" evidence="1">
    <location>
        <begin position="309"/>
        <end position="336"/>
    </location>
</feature>
<dbReference type="Proteomes" id="UP000053890">
    <property type="component" value="Unassembled WGS sequence"/>
</dbReference>
<reference evidence="2 3" key="1">
    <citation type="journal article" date="2015" name="Front. Microbiol.">
        <title>Genome sequence of the plant growth promoting endophytic yeast Rhodotorula graminis WP1.</title>
        <authorList>
            <person name="Firrincieli A."/>
            <person name="Otillar R."/>
            <person name="Salamov A."/>
            <person name="Schmutz J."/>
            <person name="Khan Z."/>
            <person name="Redman R.S."/>
            <person name="Fleck N.D."/>
            <person name="Lindquist E."/>
            <person name="Grigoriev I.V."/>
            <person name="Doty S.L."/>
        </authorList>
    </citation>
    <scope>NUCLEOTIDE SEQUENCE [LARGE SCALE GENOMIC DNA]</scope>
    <source>
        <strain evidence="2 3">WP1</strain>
    </source>
</reference>
<dbReference type="OMA" id="RTDIACE"/>
<protein>
    <submittedName>
        <fullName evidence="2">Uncharacterized protein</fullName>
    </submittedName>
</protein>
<dbReference type="STRING" id="578459.A0A0P9EYK2"/>
<organism evidence="2 3">
    <name type="scientific">Rhodotorula graminis (strain WP1)</name>
    <dbReference type="NCBI Taxonomy" id="578459"/>
    <lineage>
        <taxon>Eukaryota</taxon>
        <taxon>Fungi</taxon>
        <taxon>Dikarya</taxon>
        <taxon>Basidiomycota</taxon>
        <taxon>Pucciniomycotina</taxon>
        <taxon>Microbotryomycetes</taxon>
        <taxon>Sporidiobolales</taxon>
        <taxon>Sporidiobolaceae</taxon>
        <taxon>Rhodotorula</taxon>
    </lineage>
</organism>
<sequence>MASSQYSASPVPPARIRVVAHPPLAPLRAWLPLPTPTSLHRAPVVADVLAAVSRLLQGRTDIACEIQGFTVLTDSPLSVLDPVNDILDIKVATAPLPPFPDTLAPPVIPPYVAPAAQAAAVPLPPSSSSGIDTDTSSDADSCSDMDESSDDEAAPEVFPSKRPLALANGHGPAPPPALDGDERPAKRQRTVTRSPAPASSSSSSSSSSSTSSSSSDSSSSSSDSDTDSDSATSHVDTQVSPRRVLAALVPPGEGKRRTRKRNQRKRMLKAARKRERALDAAPVDPPATTEKETAAEELGDVGEPICAPLAPPKPASPIKPVPPHKAPAVAPRPPATPTRLALSTPELALPATAPSRKYSTGGEPGISLVSAGTRNTPSSERGAGGTRAGVSKAQKRGFFREPQPAVGGVAAPLPDRSTAAQEEQALAAQGSPVYTPTSPAFSPSTALDDVEPATVPAPVSASATRPGRADEHSQPRAPRFVSPSKRTDLPPNLVITSVDVEAAGWEPGVGRVVKGTSREWVAPARPVRSVDEFVRDVPAVAEEPQQEQGAGWEGWRRADEVAQGWDKLRPLKKGDSAARSGARVAVKVLELDPSTFAPTLALKYGRLLDPSPSSSSLRIELHPDCLAPALDPADDEWYGDDDEAQGDETAYHAKPRIRFGEDLFMAEQDEGEERGYVDEGVWEGEWEGADVRLVVGL</sequence>